<dbReference type="Pfam" id="PF13540">
    <property type="entry name" value="RCC1_2"/>
    <property type="match status" value="1"/>
</dbReference>
<dbReference type="GO" id="GO:0005737">
    <property type="term" value="C:cytoplasm"/>
    <property type="evidence" value="ECO:0007669"/>
    <property type="project" value="TreeGrafter"/>
</dbReference>
<name>A0A4V4HUW2_9HELO</name>
<dbReference type="AlphaFoldDB" id="A0A4V4HUW2"/>
<keyword evidence="3" id="KW-1185">Reference proteome</keyword>
<sequence>MNHEDDEDSVHVIDFLVATHYFIKYGTNVFAIPAIVSNDPSGLHEEIKVAGSQDGFLQAQLDQVTAMNITQTSEERKDCRRSEDVASKATAAGNDKIAAFTPTTLIQYPYLSAYLSQANLDFTSPLPHITQLVSNTTTFTALTQEGNVYTWGDERYPSCLGREPTYSNPASQPTLLTSLISLPTGQIRKLSSSGPLTAALTTGHDLYIWGRTNAPSIIPELSDSSSFSSSDDYDPIPLDIHGADILDFSIGENHMLVLTTYGELYVIGENGNGQLGIGEGKKERCGEWRLVDLGFEEGSTKKCVGVRAGYKCSFALVEDFSS</sequence>
<accession>A0A4V4HUW2</accession>
<feature type="repeat" description="RCC1" evidence="1">
    <location>
        <begin position="262"/>
        <end position="319"/>
    </location>
</feature>
<dbReference type="Proteomes" id="UP000308671">
    <property type="component" value="Unassembled WGS sequence"/>
</dbReference>
<dbReference type="Gene3D" id="2.130.10.30">
    <property type="entry name" value="Regulator of chromosome condensation 1/beta-lactamase-inhibitor protein II"/>
    <property type="match status" value="2"/>
</dbReference>
<evidence type="ECO:0000256" key="1">
    <source>
        <dbReference type="PROSITE-ProRule" id="PRU00235"/>
    </source>
</evidence>
<dbReference type="PANTHER" id="PTHR45982">
    <property type="entry name" value="REGULATOR OF CHROMOSOME CONDENSATION"/>
    <property type="match status" value="1"/>
</dbReference>
<evidence type="ECO:0000313" key="3">
    <source>
        <dbReference type="Proteomes" id="UP000308671"/>
    </source>
</evidence>
<dbReference type="PROSITE" id="PS50012">
    <property type="entry name" value="RCC1_3"/>
    <property type="match status" value="2"/>
</dbReference>
<dbReference type="InterPro" id="IPR051553">
    <property type="entry name" value="Ran_GTPase-activating"/>
</dbReference>
<organism evidence="2 3">
    <name type="scientific">Botrytis galanthina</name>
    <dbReference type="NCBI Taxonomy" id="278940"/>
    <lineage>
        <taxon>Eukaryota</taxon>
        <taxon>Fungi</taxon>
        <taxon>Dikarya</taxon>
        <taxon>Ascomycota</taxon>
        <taxon>Pezizomycotina</taxon>
        <taxon>Leotiomycetes</taxon>
        <taxon>Helotiales</taxon>
        <taxon>Sclerotiniaceae</taxon>
        <taxon>Botrytis</taxon>
    </lineage>
</organism>
<dbReference type="InterPro" id="IPR000408">
    <property type="entry name" value="Reg_chr_condens"/>
</dbReference>
<dbReference type="PANTHER" id="PTHR45982:SF1">
    <property type="entry name" value="REGULATOR OF CHROMOSOME CONDENSATION"/>
    <property type="match status" value="1"/>
</dbReference>
<dbReference type="InterPro" id="IPR009091">
    <property type="entry name" value="RCC1/BLIP-II"/>
</dbReference>
<protein>
    <recommendedName>
        <fullName evidence="4">Regulator of chromosome condensation 1/beta-lactamase-inhibitor protein II</fullName>
    </recommendedName>
</protein>
<reference evidence="2 3" key="1">
    <citation type="submission" date="2017-12" db="EMBL/GenBank/DDBJ databases">
        <title>Comparative genomics of Botrytis spp.</title>
        <authorList>
            <person name="Valero-Jimenez C.A."/>
            <person name="Tapia P."/>
            <person name="Veloso J."/>
            <person name="Silva-Moreno E."/>
            <person name="Staats M."/>
            <person name="Valdes J.H."/>
            <person name="Van Kan J.A.L."/>
        </authorList>
    </citation>
    <scope>NUCLEOTIDE SEQUENCE [LARGE SCALE GENOMIC DNA]</scope>
    <source>
        <strain evidence="2 3">MUCL435</strain>
    </source>
</reference>
<feature type="repeat" description="RCC1" evidence="1">
    <location>
        <begin position="146"/>
        <end position="203"/>
    </location>
</feature>
<proteinExistence type="predicted"/>
<dbReference type="OrthoDB" id="5370059at2759"/>
<evidence type="ECO:0008006" key="4">
    <source>
        <dbReference type="Google" id="ProtNLM"/>
    </source>
</evidence>
<dbReference type="EMBL" id="PQXL01000130">
    <property type="protein sequence ID" value="THV50936.1"/>
    <property type="molecule type" value="Genomic_DNA"/>
</dbReference>
<evidence type="ECO:0000313" key="2">
    <source>
        <dbReference type="EMBL" id="THV50936.1"/>
    </source>
</evidence>
<dbReference type="SUPFAM" id="SSF50985">
    <property type="entry name" value="RCC1/BLIP-II"/>
    <property type="match status" value="1"/>
</dbReference>
<gene>
    <name evidence="2" type="ORF">BGAL_0130g00170</name>
</gene>
<dbReference type="GO" id="GO:0005085">
    <property type="term" value="F:guanyl-nucleotide exchange factor activity"/>
    <property type="evidence" value="ECO:0007669"/>
    <property type="project" value="TreeGrafter"/>
</dbReference>
<comment type="caution">
    <text evidence="2">The sequence shown here is derived from an EMBL/GenBank/DDBJ whole genome shotgun (WGS) entry which is preliminary data.</text>
</comment>